<keyword evidence="2" id="KW-1185">Reference proteome</keyword>
<comment type="caution">
    <text evidence="1">The sequence shown here is derived from an EMBL/GenBank/DDBJ whole genome shotgun (WGS) entry which is preliminary data.</text>
</comment>
<dbReference type="EMBL" id="CM037161">
    <property type="protein sequence ID" value="KAH7853448.1"/>
    <property type="molecule type" value="Genomic_DNA"/>
</dbReference>
<evidence type="ECO:0000313" key="2">
    <source>
        <dbReference type="Proteomes" id="UP000828048"/>
    </source>
</evidence>
<name>A0ACB7YJ56_9ERIC</name>
<gene>
    <name evidence="1" type="ORF">Vadar_002535</name>
</gene>
<organism evidence="1 2">
    <name type="scientific">Vaccinium darrowii</name>
    <dbReference type="NCBI Taxonomy" id="229202"/>
    <lineage>
        <taxon>Eukaryota</taxon>
        <taxon>Viridiplantae</taxon>
        <taxon>Streptophyta</taxon>
        <taxon>Embryophyta</taxon>
        <taxon>Tracheophyta</taxon>
        <taxon>Spermatophyta</taxon>
        <taxon>Magnoliopsida</taxon>
        <taxon>eudicotyledons</taxon>
        <taxon>Gunneridae</taxon>
        <taxon>Pentapetalae</taxon>
        <taxon>asterids</taxon>
        <taxon>Ericales</taxon>
        <taxon>Ericaceae</taxon>
        <taxon>Vaccinioideae</taxon>
        <taxon>Vaccinieae</taxon>
        <taxon>Vaccinium</taxon>
    </lineage>
</organism>
<reference evidence="1 2" key="1">
    <citation type="journal article" date="2021" name="Hortic Res">
        <title>High-quality reference genome and annotation aids understanding of berry development for evergreen blueberry (Vaccinium darrowii).</title>
        <authorList>
            <person name="Yu J."/>
            <person name="Hulse-Kemp A.M."/>
            <person name="Babiker E."/>
            <person name="Staton M."/>
        </authorList>
    </citation>
    <scope>NUCLEOTIDE SEQUENCE [LARGE SCALE GENOMIC DNA]</scope>
    <source>
        <strain evidence="2">cv. NJ 8807/NJ 8810</strain>
        <tissue evidence="1">Young leaf</tissue>
    </source>
</reference>
<dbReference type="Proteomes" id="UP000828048">
    <property type="component" value="Chromosome 11"/>
</dbReference>
<proteinExistence type="predicted"/>
<sequence length="264" mass="29763">MDHYKALGLHRSATKEEIKQAYRKLAMQFHPDKHCRSSKSVRDNATLRFKLLSEAYEVLIDDRKRAEYNLRSYSNNRTKYNNNSDNYGPRTNSGYGYGYNDYRSGPKSGYSSYQWAANGDGLGSKFEIAVRFLTTRSFLLNLAFIGVVLGGTVIIDSSRDALWKMHNPGKSFEDTMESIEKAKAAKDKNTGDGHSLLQIRRVCNSSGVVFKYSLPHPPPPPPPVRVCDSSKPQQLRRPRPSATAIVVLLPVFQSYYSGKLKVLV</sequence>
<evidence type="ECO:0000313" key="1">
    <source>
        <dbReference type="EMBL" id="KAH7853448.1"/>
    </source>
</evidence>
<accession>A0ACB7YJ56</accession>
<protein>
    <submittedName>
        <fullName evidence="1">Uncharacterized protein</fullName>
    </submittedName>
</protein>